<feature type="compositionally biased region" description="Basic residues" evidence="1">
    <location>
        <begin position="54"/>
        <end position="72"/>
    </location>
</feature>
<proteinExistence type="predicted"/>
<organism evidence="2 3">
    <name type="scientific">Vespula pensylvanica</name>
    <name type="common">Western yellow jacket</name>
    <name type="synonym">Wasp</name>
    <dbReference type="NCBI Taxonomy" id="30213"/>
    <lineage>
        <taxon>Eukaryota</taxon>
        <taxon>Metazoa</taxon>
        <taxon>Ecdysozoa</taxon>
        <taxon>Arthropoda</taxon>
        <taxon>Hexapoda</taxon>
        <taxon>Insecta</taxon>
        <taxon>Pterygota</taxon>
        <taxon>Neoptera</taxon>
        <taxon>Endopterygota</taxon>
        <taxon>Hymenoptera</taxon>
        <taxon>Apocrita</taxon>
        <taxon>Aculeata</taxon>
        <taxon>Vespoidea</taxon>
        <taxon>Vespidae</taxon>
        <taxon>Vespinae</taxon>
        <taxon>Vespula</taxon>
    </lineage>
</organism>
<name>A0A834UFR5_VESPE</name>
<comment type="caution">
    <text evidence="2">The sequence shown here is derived from an EMBL/GenBank/DDBJ whole genome shotgun (WGS) entry which is preliminary data.</text>
</comment>
<keyword evidence="3" id="KW-1185">Reference proteome</keyword>
<evidence type="ECO:0000313" key="2">
    <source>
        <dbReference type="EMBL" id="KAF7435937.1"/>
    </source>
</evidence>
<dbReference type="AlphaFoldDB" id="A0A834UFR5"/>
<feature type="compositionally biased region" description="Basic and acidic residues" evidence="1">
    <location>
        <begin position="1"/>
        <end position="15"/>
    </location>
</feature>
<reference evidence="2" key="1">
    <citation type="journal article" date="2020" name="G3 (Bethesda)">
        <title>High-Quality Assemblies for Three Invasive Social Wasps from the &lt;i&gt;Vespula&lt;/i&gt; Genus.</title>
        <authorList>
            <person name="Harrop T.W.R."/>
            <person name="Guhlin J."/>
            <person name="McLaughlin G.M."/>
            <person name="Permina E."/>
            <person name="Stockwell P."/>
            <person name="Gilligan J."/>
            <person name="Le Lec M.F."/>
            <person name="Gruber M.A.M."/>
            <person name="Quinn O."/>
            <person name="Lovegrove M."/>
            <person name="Duncan E.J."/>
            <person name="Remnant E.J."/>
            <person name="Van Eeckhoven J."/>
            <person name="Graham B."/>
            <person name="Knapp R.A."/>
            <person name="Langford K.W."/>
            <person name="Kronenberg Z."/>
            <person name="Press M.O."/>
            <person name="Eacker S.M."/>
            <person name="Wilson-Rankin E.E."/>
            <person name="Purcell J."/>
            <person name="Lester P.J."/>
            <person name="Dearden P.K."/>
        </authorList>
    </citation>
    <scope>NUCLEOTIDE SEQUENCE</scope>
    <source>
        <strain evidence="2">Volc-1</strain>
    </source>
</reference>
<evidence type="ECO:0000313" key="3">
    <source>
        <dbReference type="Proteomes" id="UP000600918"/>
    </source>
</evidence>
<gene>
    <name evidence="2" type="ORF">H0235_004128</name>
</gene>
<accession>A0A834UFR5</accession>
<feature type="region of interest" description="Disordered" evidence="1">
    <location>
        <begin position="1"/>
        <end position="79"/>
    </location>
</feature>
<sequence>MPKAILRRDDKQGKRERAKRTRWPIKAPRSSSLRGVNINDFMILQKGEVEKQRRERKGRKKKRREGKKRKKSAKEAKWN</sequence>
<protein>
    <submittedName>
        <fullName evidence="2">Uncharacterized protein</fullName>
    </submittedName>
</protein>
<dbReference type="Proteomes" id="UP000600918">
    <property type="component" value="Unassembled WGS sequence"/>
</dbReference>
<evidence type="ECO:0000256" key="1">
    <source>
        <dbReference type="SAM" id="MobiDB-lite"/>
    </source>
</evidence>
<dbReference type="EMBL" id="JACSDY010000002">
    <property type="protein sequence ID" value="KAF7435937.1"/>
    <property type="molecule type" value="Genomic_DNA"/>
</dbReference>